<dbReference type="AlphaFoldDB" id="A0A1C7NRP9"/>
<proteinExistence type="predicted"/>
<evidence type="ECO:0000256" key="4">
    <source>
        <dbReference type="ARBA" id="ARBA00022771"/>
    </source>
</evidence>
<dbReference type="STRING" id="101091.A0A1C7NRP9"/>
<dbReference type="PANTHER" id="PTHR16515">
    <property type="entry name" value="PR DOMAIN ZINC FINGER PROTEIN"/>
    <property type="match status" value="1"/>
</dbReference>
<organism evidence="9 10">
    <name type="scientific">Choanephora cucurbitarum</name>
    <dbReference type="NCBI Taxonomy" id="101091"/>
    <lineage>
        <taxon>Eukaryota</taxon>
        <taxon>Fungi</taxon>
        <taxon>Fungi incertae sedis</taxon>
        <taxon>Mucoromycota</taxon>
        <taxon>Mucoromycotina</taxon>
        <taxon>Mucoromycetes</taxon>
        <taxon>Mucorales</taxon>
        <taxon>Mucorineae</taxon>
        <taxon>Choanephoraceae</taxon>
        <taxon>Choanephoroideae</taxon>
        <taxon>Choanephora</taxon>
    </lineage>
</organism>
<dbReference type="OrthoDB" id="8117402at2759"/>
<name>A0A1C7NRP9_9FUNG</name>
<evidence type="ECO:0000256" key="1">
    <source>
        <dbReference type="ARBA" id="ARBA00004123"/>
    </source>
</evidence>
<protein>
    <recommendedName>
        <fullName evidence="8">C2H2-type domain-containing protein</fullName>
    </recommendedName>
</protein>
<evidence type="ECO:0000256" key="7">
    <source>
        <dbReference type="PROSITE-ProRule" id="PRU00042"/>
    </source>
</evidence>
<dbReference type="Pfam" id="PF00096">
    <property type="entry name" value="zf-C2H2"/>
    <property type="match status" value="1"/>
</dbReference>
<dbReference type="InterPro" id="IPR036236">
    <property type="entry name" value="Znf_C2H2_sf"/>
</dbReference>
<feature type="domain" description="C2H2-type" evidence="8">
    <location>
        <begin position="363"/>
        <end position="388"/>
    </location>
</feature>
<dbReference type="InParanoid" id="A0A1C7NRP9"/>
<dbReference type="PROSITE" id="PS50157">
    <property type="entry name" value="ZINC_FINGER_C2H2_2"/>
    <property type="match status" value="3"/>
</dbReference>
<dbReference type="SUPFAM" id="SSF57667">
    <property type="entry name" value="beta-beta-alpha zinc fingers"/>
    <property type="match status" value="2"/>
</dbReference>
<evidence type="ECO:0000256" key="6">
    <source>
        <dbReference type="ARBA" id="ARBA00023242"/>
    </source>
</evidence>
<dbReference type="Pfam" id="PF13912">
    <property type="entry name" value="zf-C2H2_6"/>
    <property type="match status" value="1"/>
</dbReference>
<dbReference type="Pfam" id="PF13894">
    <property type="entry name" value="zf-C2H2_4"/>
    <property type="match status" value="1"/>
</dbReference>
<comment type="caution">
    <text evidence="9">The sequence shown here is derived from an EMBL/GenBank/DDBJ whole genome shotgun (WGS) entry which is preliminary data.</text>
</comment>
<keyword evidence="5" id="KW-0862">Zinc</keyword>
<evidence type="ECO:0000256" key="3">
    <source>
        <dbReference type="ARBA" id="ARBA00022737"/>
    </source>
</evidence>
<evidence type="ECO:0000313" key="9">
    <source>
        <dbReference type="EMBL" id="OBZ91805.1"/>
    </source>
</evidence>
<evidence type="ECO:0000259" key="8">
    <source>
        <dbReference type="PROSITE" id="PS50157"/>
    </source>
</evidence>
<dbReference type="InterPro" id="IPR050331">
    <property type="entry name" value="Zinc_finger"/>
</dbReference>
<dbReference type="PROSITE" id="PS00028">
    <property type="entry name" value="ZINC_FINGER_C2H2_1"/>
    <property type="match status" value="3"/>
</dbReference>
<comment type="subcellular location">
    <subcellularLocation>
        <location evidence="1">Nucleus</location>
    </subcellularLocation>
</comment>
<dbReference type="Proteomes" id="UP000093000">
    <property type="component" value="Unassembled WGS sequence"/>
</dbReference>
<dbReference type="FunFam" id="3.30.160.60:FF:000446">
    <property type="entry name" value="Zinc finger protein"/>
    <property type="match status" value="1"/>
</dbReference>
<dbReference type="GO" id="GO:0010468">
    <property type="term" value="P:regulation of gene expression"/>
    <property type="evidence" value="ECO:0007669"/>
    <property type="project" value="TreeGrafter"/>
</dbReference>
<evidence type="ECO:0000256" key="5">
    <source>
        <dbReference type="ARBA" id="ARBA00022833"/>
    </source>
</evidence>
<keyword evidence="2" id="KW-0479">Metal-binding</keyword>
<feature type="domain" description="C2H2-type" evidence="8">
    <location>
        <begin position="304"/>
        <end position="331"/>
    </location>
</feature>
<dbReference type="GO" id="GO:0008270">
    <property type="term" value="F:zinc ion binding"/>
    <property type="evidence" value="ECO:0007669"/>
    <property type="project" value="UniProtKB-KW"/>
</dbReference>
<dbReference type="InterPro" id="IPR013087">
    <property type="entry name" value="Znf_C2H2_type"/>
</dbReference>
<keyword evidence="3" id="KW-0677">Repeat</keyword>
<dbReference type="Gene3D" id="3.30.160.60">
    <property type="entry name" value="Classic Zinc Finger"/>
    <property type="match status" value="3"/>
</dbReference>
<keyword evidence="4 7" id="KW-0863">Zinc-finger</keyword>
<feature type="domain" description="C2H2-type" evidence="8">
    <location>
        <begin position="334"/>
        <end position="362"/>
    </location>
</feature>
<dbReference type="EMBL" id="LUGH01000003">
    <property type="protein sequence ID" value="OBZ91805.1"/>
    <property type="molecule type" value="Genomic_DNA"/>
</dbReference>
<dbReference type="SMART" id="SM00355">
    <property type="entry name" value="ZnF_C2H2"/>
    <property type="match status" value="3"/>
</dbReference>
<gene>
    <name evidence="9" type="ORF">A0J61_00157</name>
</gene>
<keyword evidence="10" id="KW-1185">Reference proteome</keyword>
<evidence type="ECO:0000256" key="2">
    <source>
        <dbReference type="ARBA" id="ARBA00022723"/>
    </source>
</evidence>
<sequence>MSSTTNFNYQELQDFLFESPIDTNTKAEPSKTEQFDFSEVWQDLHGEFHSTSEFVEACRLIVIKNNVAKTIEDSHMEHNDLSAFVGDITPAAAAIVAAEESPMMATPFLDHSCMNTPFTPATIFTPSVNQFHDTPYYSPYIDSNGFNMTTYPEVQTNDDSVDKYLKNDVSWQLTTMVSQTPIVSANDLFGSLQNDPAQLLLDSTKVSADNSSDSLFPPLPSSENNQQDAISYSLNNDIVYDPQVLDACNLFDDHLFDIPEADTFIQPSTHLNNKRKYEDLQTNKPTTKRTKLSTQSQDEEQRRFKCDQCNATFNRRYNLGTHIKTHDKNRVKDFACTLCQKPFDRKHDLSRHVATVHNGERAHKCSVCTSTFSRKDALVRHQIQKHTI</sequence>
<accession>A0A1C7NRP9</accession>
<reference evidence="9 10" key="1">
    <citation type="submission" date="2016-03" db="EMBL/GenBank/DDBJ databases">
        <title>Choanephora cucurbitarum.</title>
        <authorList>
            <person name="Min B."/>
            <person name="Park H."/>
            <person name="Park J.-H."/>
            <person name="Shin H.-D."/>
            <person name="Choi I.-G."/>
        </authorList>
    </citation>
    <scope>NUCLEOTIDE SEQUENCE [LARGE SCALE GENOMIC DNA]</scope>
    <source>
        <strain evidence="9 10">KUS-F28377</strain>
    </source>
</reference>
<keyword evidence="6" id="KW-0539">Nucleus</keyword>
<dbReference type="GO" id="GO:0005634">
    <property type="term" value="C:nucleus"/>
    <property type="evidence" value="ECO:0007669"/>
    <property type="project" value="UniProtKB-SubCell"/>
</dbReference>
<evidence type="ECO:0000313" key="10">
    <source>
        <dbReference type="Proteomes" id="UP000093000"/>
    </source>
</evidence>
<dbReference type="PANTHER" id="PTHR16515:SF49">
    <property type="entry name" value="GASTRULA ZINC FINGER PROTEIN XLCGF49.1-LIKE-RELATED"/>
    <property type="match status" value="1"/>
</dbReference>